<sequence length="322" mass="37710">MTLGDKIKKYRILRQLTQKELGEKVGFSSKTADSRIRKYEKNMMAPKTEIRNKLADALDVDLSALSDINIQTYEDVMHTLFLFEEKFDMDIDRTEEKTTLSFDNHNKKIAPLITYLYTWYCNKKDLSNQVTADLEQYESWKGRFPKDINEYWTEQKNKIESLYTPYIKELSKANKPIYTISEFIELLRVLIKHNLSIEVGIKSYGAGDSALVLNFFVKEILNTDILAVNRDFAKFLYTIKTMETYGMTVYTSMLTNECGTQVSYALRLPTLTCLIPIITNIQQYELNKDTMNDWHTEMFELQYKKDLASFNINIKSEIEANY</sequence>
<dbReference type="CDD" id="cd00093">
    <property type="entry name" value="HTH_XRE"/>
    <property type="match status" value="1"/>
</dbReference>
<dbReference type="OrthoDB" id="9785138at2"/>
<gene>
    <name evidence="2" type="ORF">ERS852578_00936</name>
</gene>
<dbReference type="SMART" id="SM00530">
    <property type="entry name" value="HTH_XRE"/>
    <property type="match status" value="1"/>
</dbReference>
<dbReference type="PROSITE" id="PS50943">
    <property type="entry name" value="HTH_CROC1"/>
    <property type="match status" value="1"/>
</dbReference>
<dbReference type="InterPro" id="IPR010982">
    <property type="entry name" value="Lambda_DNA-bd_dom_sf"/>
</dbReference>
<accession>A0A173SIM7</accession>
<organism evidence="2 3">
    <name type="scientific">Anaerobutyricum hallii</name>
    <dbReference type="NCBI Taxonomy" id="39488"/>
    <lineage>
        <taxon>Bacteria</taxon>
        <taxon>Bacillati</taxon>
        <taxon>Bacillota</taxon>
        <taxon>Clostridia</taxon>
        <taxon>Lachnospirales</taxon>
        <taxon>Lachnospiraceae</taxon>
        <taxon>Anaerobutyricum</taxon>
    </lineage>
</organism>
<evidence type="ECO:0000313" key="2">
    <source>
        <dbReference type="EMBL" id="CUM89637.1"/>
    </source>
</evidence>
<evidence type="ECO:0000259" key="1">
    <source>
        <dbReference type="PROSITE" id="PS50943"/>
    </source>
</evidence>
<dbReference type="AlphaFoldDB" id="A0A173SIM7"/>
<dbReference type="EMBL" id="CYYC01000008">
    <property type="protein sequence ID" value="CUM89637.1"/>
    <property type="molecule type" value="Genomic_DNA"/>
</dbReference>
<dbReference type="Proteomes" id="UP000095390">
    <property type="component" value="Unassembled WGS sequence"/>
</dbReference>
<feature type="domain" description="HTH cro/C1-type" evidence="1">
    <location>
        <begin position="7"/>
        <end position="65"/>
    </location>
</feature>
<dbReference type="RefSeq" id="WP_055182643.1">
    <property type="nucleotide sequence ID" value="NZ_CYYC01000008.1"/>
</dbReference>
<reference evidence="2 3" key="1">
    <citation type="submission" date="2015-09" db="EMBL/GenBank/DDBJ databases">
        <authorList>
            <consortium name="Pathogen Informatics"/>
        </authorList>
    </citation>
    <scope>NUCLEOTIDE SEQUENCE [LARGE SCALE GENOMIC DNA]</scope>
    <source>
        <strain evidence="2 3">2789STDY5834966</strain>
    </source>
</reference>
<name>A0A173SIM7_9FIRM</name>
<dbReference type="SUPFAM" id="SSF47413">
    <property type="entry name" value="lambda repressor-like DNA-binding domains"/>
    <property type="match status" value="1"/>
</dbReference>
<dbReference type="Gene3D" id="1.10.260.40">
    <property type="entry name" value="lambda repressor-like DNA-binding domains"/>
    <property type="match status" value="1"/>
</dbReference>
<dbReference type="GO" id="GO:0003677">
    <property type="term" value="F:DNA binding"/>
    <property type="evidence" value="ECO:0007669"/>
    <property type="project" value="InterPro"/>
</dbReference>
<evidence type="ECO:0000313" key="3">
    <source>
        <dbReference type="Proteomes" id="UP000095390"/>
    </source>
</evidence>
<protein>
    <submittedName>
        <fullName evidence="2">Helix-turn-helix domain</fullName>
    </submittedName>
</protein>
<proteinExistence type="predicted"/>
<dbReference type="Pfam" id="PF01381">
    <property type="entry name" value="HTH_3"/>
    <property type="match status" value="1"/>
</dbReference>
<dbReference type="InterPro" id="IPR001387">
    <property type="entry name" value="Cro/C1-type_HTH"/>
</dbReference>